<name>A0AAV5C917_ELECO</name>
<reference evidence="1" key="1">
    <citation type="journal article" date="2018" name="DNA Res.">
        <title>Multiple hybrid de novo genome assembly of finger millet, an orphan allotetraploid crop.</title>
        <authorList>
            <person name="Hatakeyama M."/>
            <person name="Aluri S."/>
            <person name="Balachadran M.T."/>
            <person name="Sivarajan S.R."/>
            <person name="Patrignani A."/>
            <person name="Gruter S."/>
            <person name="Poveda L."/>
            <person name="Shimizu-Inatsugi R."/>
            <person name="Baeten J."/>
            <person name="Francoijs K.J."/>
            <person name="Nataraja K.N."/>
            <person name="Reddy Y.A.N."/>
            <person name="Phadnis S."/>
            <person name="Ravikumar R.L."/>
            <person name="Schlapbach R."/>
            <person name="Sreeman S.M."/>
            <person name="Shimizu K.K."/>
        </authorList>
    </citation>
    <scope>NUCLEOTIDE SEQUENCE</scope>
</reference>
<protein>
    <recommendedName>
        <fullName evidence="3">PDZ domain-containing protein</fullName>
    </recommendedName>
</protein>
<dbReference type="Gene3D" id="2.40.10.120">
    <property type="match status" value="1"/>
</dbReference>
<evidence type="ECO:0008006" key="3">
    <source>
        <dbReference type="Google" id="ProtNLM"/>
    </source>
</evidence>
<dbReference type="SUPFAM" id="SSF50494">
    <property type="entry name" value="Trypsin-like serine proteases"/>
    <property type="match status" value="1"/>
</dbReference>
<keyword evidence="2" id="KW-1185">Reference proteome</keyword>
<dbReference type="EMBL" id="BQKI01000005">
    <property type="protein sequence ID" value="GJM94595.1"/>
    <property type="molecule type" value="Genomic_DNA"/>
</dbReference>
<gene>
    <name evidence="1" type="primary">ga11256</name>
    <name evidence="1" type="ORF">PR202_ga11256</name>
</gene>
<dbReference type="SUPFAM" id="SSF50156">
    <property type="entry name" value="PDZ domain-like"/>
    <property type="match status" value="1"/>
</dbReference>
<dbReference type="Gene3D" id="2.30.42.10">
    <property type="match status" value="1"/>
</dbReference>
<sequence>MKSVFQAAKCVVGLSSSLDGKPLARCSGFFVEWDNNAEVGFVLTSGCIICTKYPSIHDKSGRRQYASDAQVHVHFANDTTVDGELIHYGNHYHIALFKIDVNPSSTIPSLSIDVKHGQDVFLLGRDENLYITSNYGRVEFENPGLFDPNHHMYINYEVDKGLISVYLIVERFRNNLFAEYLAYPIEFGSSLYVGCIPQLYIGLKLSSIKCLEPSHIEKISSKFDIEEGFIVQEVSEGSNAEKVGIKIGDIITCWNEKKISTNIDLDNLLLGICEDHLDRGNSIGSTVVVTNQFHAATTTTTTKPFYPKQVGVG</sequence>
<proteinExistence type="predicted"/>
<evidence type="ECO:0000313" key="1">
    <source>
        <dbReference type="EMBL" id="GJM94595.1"/>
    </source>
</evidence>
<comment type="caution">
    <text evidence="1">The sequence shown here is derived from an EMBL/GenBank/DDBJ whole genome shotgun (WGS) entry which is preliminary data.</text>
</comment>
<dbReference type="Proteomes" id="UP001054889">
    <property type="component" value="Unassembled WGS sequence"/>
</dbReference>
<dbReference type="InterPro" id="IPR009003">
    <property type="entry name" value="Peptidase_S1_PA"/>
</dbReference>
<accession>A0AAV5C917</accession>
<dbReference type="PANTHER" id="PTHR47389">
    <property type="entry name" value="OS09G0436400 PROTEIN"/>
    <property type="match status" value="1"/>
</dbReference>
<reference evidence="1" key="2">
    <citation type="submission" date="2021-12" db="EMBL/GenBank/DDBJ databases">
        <title>Resequencing data analysis of finger millet.</title>
        <authorList>
            <person name="Hatakeyama M."/>
            <person name="Aluri S."/>
            <person name="Balachadran M.T."/>
            <person name="Sivarajan S.R."/>
            <person name="Poveda L."/>
            <person name="Shimizu-Inatsugi R."/>
            <person name="Schlapbach R."/>
            <person name="Sreeman S.M."/>
            <person name="Shimizu K.K."/>
        </authorList>
    </citation>
    <scope>NUCLEOTIDE SEQUENCE</scope>
</reference>
<dbReference type="InterPro" id="IPR036034">
    <property type="entry name" value="PDZ_sf"/>
</dbReference>
<evidence type="ECO:0000313" key="2">
    <source>
        <dbReference type="Proteomes" id="UP001054889"/>
    </source>
</evidence>
<dbReference type="PANTHER" id="PTHR47389:SF5">
    <property type="entry name" value="OS09G0436700 PROTEIN"/>
    <property type="match status" value="1"/>
</dbReference>
<dbReference type="AlphaFoldDB" id="A0AAV5C917"/>
<organism evidence="1 2">
    <name type="scientific">Eleusine coracana subsp. coracana</name>
    <dbReference type="NCBI Taxonomy" id="191504"/>
    <lineage>
        <taxon>Eukaryota</taxon>
        <taxon>Viridiplantae</taxon>
        <taxon>Streptophyta</taxon>
        <taxon>Embryophyta</taxon>
        <taxon>Tracheophyta</taxon>
        <taxon>Spermatophyta</taxon>
        <taxon>Magnoliopsida</taxon>
        <taxon>Liliopsida</taxon>
        <taxon>Poales</taxon>
        <taxon>Poaceae</taxon>
        <taxon>PACMAD clade</taxon>
        <taxon>Chloridoideae</taxon>
        <taxon>Cynodonteae</taxon>
        <taxon>Eleusininae</taxon>
        <taxon>Eleusine</taxon>
    </lineage>
</organism>